<keyword evidence="9" id="KW-0862">Zinc</keyword>
<feature type="region of interest" description="Disordered" evidence="10">
    <location>
        <begin position="149"/>
        <end position="195"/>
    </location>
</feature>
<comment type="subcellular location">
    <subcellularLocation>
        <location evidence="1">Nucleus</location>
    </subcellularLocation>
</comment>
<keyword evidence="9" id="KW-0863">Zinc-finger</keyword>
<dbReference type="InterPro" id="IPR011333">
    <property type="entry name" value="SKP1/BTB/POZ_sf"/>
</dbReference>
<dbReference type="GO" id="GO:0045467">
    <property type="term" value="P:R7 cell development"/>
    <property type="evidence" value="ECO:0007669"/>
    <property type="project" value="UniProtKB-ARBA"/>
</dbReference>
<keyword evidence="5" id="KW-0805">Transcription regulation</keyword>
<evidence type="ECO:0000256" key="5">
    <source>
        <dbReference type="ARBA" id="ARBA00023015"/>
    </source>
</evidence>
<gene>
    <name evidence="13" type="ORF">WA026_020690</name>
</gene>
<proteinExistence type="predicted"/>
<comment type="caution">
    <text evidence="13">The sequence shown here is derived from an EMBL/GenBank/DDBJ whole genome shotgun (WGS) entry which is preliminary data.</text>
</comment>
<feature type="compositionally biased region" description="Polar residues" evidence="10">
    <location>
        <begin position="185"/>
        <end position="195"/>
    </location>
</feature>
<feature type="domain" description="BTB" evidence="11">
    <location>
        <begin position="32"/>
        <end position="97"/>
    </location>
</feature>
<dbReference type="GO" id="GO:0008270">
    <property type="term" value="F:zinc ion binding"/>
    <property type="evidence" value="ECO:0007669"/>
    <property type="project" value="UniProtKB-KW"/>
</dbReference>
<dbReference type="SMART" id="SM00225">
    <property type="entry name" value="BTB"/>
    <property type="match status" value="1"/>
</dbReference>
<evidence type="ECO:0000256" key="8">
    <source>
        <dbReference type="ARBA" id="ARBA00037382"/>
    </source>
</evidence>
<keyword evidence="4" id="KW-0524">Neurogenesis</keyword>
<dbReference type="InterPro" id="IPR013087">
    <property type="entry name" value="Znf_C2H2_type"/>
</dbReference>
<protein>
    <recommendedName>
        <fullName evidence="15">Longitudinals lacking protein</fullName>
    </recommendedName>
</protein>
<dbReference type="Gene3D" id="3.30.710.10">
    <property type="entry name" value="Potassium Channel Kv1.1, Chain A"/>
    <property type="match status" value="1"/>
</dbReference>
<dbReference type="SMART" id="SM00355">
    <property type="entry name" value="ZnF_C2H2"/>
    <property type="match status" value="2"/>
</dbReference>
<comment type="function">
    <text evidence="8">Putative transcription factor required for axon growth and guidance in the central and peripheral nervous systems. Repels CNS axons away from the midline by promoting the expression of the midline repellent sli and its receptor robo.</text>
</comment>
<accession>A0AAW1UBL0</accession>
<evidence type="ECO:0000313" key="14">
    <source>
        <dbReference type="Proteomes" id="UP001431783"/>
    </source>
</evidence>
<evidence type="ECO:0000256" key="1">
    <source>
        <dbReference type="ARBA" id="ARBA00004123"/>
    </source>
</evidence>
<organism evidence="13 14">
    <name type="scientific">Henosepilachna vigintioctopunctata</name>
    <dbReference type="NCBI Taxonomy" id="420089"/>
    <lineage>
        <taxon>Eukaryota</taxon>
        <taxon>Metazoa</taxon>
        <taxon>Ecdysozoa</taxon>
        <taxon>Arthropoda</taxon>
        <taxon>Hexapoda</taxon>
        <taxon>Insecta</taxon>
        <taxon>Pterygota</taxon>
        <taxon>Neoptera</taxon>
        <taxon>Endopterygota</taxon>
        <taxon>Coleoptera</taxon>
        <taxon>Polyphaga</taxon>
        <taxon>Cucujiformia</taxon>
        <taxon>Coccinelloidea</taxon>
        <taxon>Coccinellidae</taxon>
        <taxon>Epilachninae</taxon>
        <taxon>Epilachnini</taxon>
        <taxon>Henosepilachna</taxon>
    </lineage>
</organism>
<reference evidence="13 14" key="1">
    <citation type="submission" date="2023-03" db="EMBL/GenBank/DDBJ databases">
        <title>Genome insight into feeding habits of ladybird beetles.</title>
        <authorList>
            <person name="Li H.-S."/>
            <person name="Huang Y.-H."/>
            <person name="Pang H."/>
        </authorList>
    </citation>
    <scope>NUCLEOTIDE SEQUENCE [LARGE SCALE GENOMIC DNA]</scope>
    <source>
        <strain evidence="13">SYSU_2023b</strain>
        <tissue evidence="13">Whole body</tissue>
    </source>
</reference>
<dbReference type="InterPro" id="IPR000210">
    <property type="entry name" value="BTB/POZ_dom"/>
</dbReference>
<dbReference type="Gene3D" id="3.30.160.60">
    <property type="entry name" value="Classic Zinc Finger"/>
    <property type="match status" value="1"/>
</dbReference>
<feature type="domain" description="C2H2-type" evidence="12">
    <location>
        <begin position="334"/>
        <end position="361"/>
    </location>
</feature>
<sequence length="389" mass="44195">MDDDPQFCLRWNDQQSILVSAFDTLLENEALVDCTLAAEGKCLNAHRVVLSACSPYFELLLSKHYDKHPILILQDVKFQELKAMMDYMYRGEVSISSDQLGPLLKAAESLQIKGLWDNRRGDVETSVPVKPKSPQPVIPLPIVQGLKMEQRSRDDSIEGSQSPGTIKKERIRRRSEDLDNHDIHSNSSESHCNHGTTSQIIPISFAVPSKLAADVPEPLETKSDILLRHKPSDEIPQDPMIKEEIETHRELMLEPKSEYVEEINEDSITDLRLDDDDMSNLKEMDDWARVSQGMMGVGFSQSFGAFHLGNQSQDHEFLHIQEAIAAHHVPEESFPCRLCGKVYRNPSSFYTHTKYVCGKLPTLQCSYGNCAYRAKRKSDLKVHIARRHK</sequence>
<evidence type="ECO:0000256" key="9">
    <source>
        <dbReference type="PROSITE-ProRule" id="PRU00042"/>
    </source>
</evidence>
<dbReference type="GO" id="GO:0048813">
    <property type="term" value="P:dendrite morphogenesis"/>
    <property type="evidence" value="ECO:0007669"/>
    <property type="project" value="UniProtKB-ARBA"/>
</dbReference>
<dbReference type="PANTHER" id="PTHR23110:SF111">
    <property type="entry name" value="LONGITUDINALS LACKING PROTEIN, ISOFORMS F_I_K_T"/>
    <property type="match status" value="1"/>
</dbReference>
<name>A0AAW1UBL0_9CUCU</name>
<feature type="compositionally biased region" description="Basic and acidic residues" evidence="10">
    <location>
        <begin position="174"/>
        <end position="184"/>
    </location>
</feature>
<keyword evidence="6" id="KW-0804">Transcription</keyword>
<dbReference type="GO" id="GO:0007526">
    <property type="term" value="P:larval somatic muscle development"/>
    <property type="evidence" value="ECO:0007669"/>
    <property type="project" value="UniProtKB-ARBA"/>
</dbReference>
<evidence type="ECO:0000256" key="2">
    <source>
        <dbReference type="ARBA" id="ARBA00022473"/>
    </source>
</evidence>
<dbReference type="PROSITE" id="PS50097">
    <property type="entry name" value="BTB"/>
    <property type="match status" value="1"/>
</dbReference>
<evidence type="ECO:0008006" key="15">
    <source>
        <dbReference type="Google" id="ProtNLM"/>
    </source>
</evidence>
<keyword evidence="14" id="KW-1185">Reference proteome</keyword>
<evidence type="ECO:0000256" key="6">
    <source>
        <dbReference type="ARBA" id="ARBA00023163"/>
    </source>
</evidence>
<evidence type="ECO:0000256" key="4">
    <source>
        <dbReference type="ARBA" id="ARBA00022902"/>
    </source>
</evidence>
<evidence type="ECO:0000256" key="7">
    <source>
        <dbReference type="ARBA" id="ARBA00023242"/>
    </source>
</evidence>
<dbReference type="GO" id="GO:0005634">
    <property type="term" value="C:nucleus"/>
    <property type="evidence" value="ECO:0007669"/>
    <property type="project" value="UniProtKB-SubCell"/>
</dbReference>
<keyword evidence="2" id="KW-0217">Developmental protein</keyword>
<evidence type="ECO:0000313" key="13">
    <source>
        <dbReference type="EMBL" id="KAK9878061.1"/>
    </source>
</evidence>
<dbReference type="GO" id="GO:0007464">
    <property type="term" value="P:R3/R4 cell fate commitment"/>
    <property type="evidence" value="ECO:0007669"/>
    <property type="project" value="UniProtKB-ARBA"/>
</dbReference>
<dbReference type="CDD" id="cd18315">
    <property type="entry name" value="BTB_POZ_BAB-like"/>
    <property type="match status" value="1"/>
</dbReference>
<dbReference type="GO" id="GO:0006357">
    <property type="term" value="P:regulation of transcription by RNA polymerase II"/>
    <property type="evidence" value="ECO:0007669"/>
    <property type="project" value="TreeGrafter"/>
</dbReference>
<dbReference type="PANTHER" id="PTHR23110">
    <property type="entry name" value="BTB DOMAIN TRANSCRIPTION FACTOR"/>
    <property type="match status" value="1"/>
</dbReference>
<keyword evidence="9" id="KW-0479">Metal-binding</keyword>
<dbReference type="InterPro" id="IPR051095">
    <property type="entry name" value="Dros_DevTransReg"/>
</dbReference>
<evidence type="ECO:0000259" key="12">
    <source>
        <dbReference type="PROSITE" id="PS50157"/>
    </source>
</evidence>
<dbReference type="Proteomes" id="UP001431783">
    <property type="component" value="Unassembled WGS sequence"/>
</dbReference>
<dbReference type="Pfam" id="PF00651">
    <property type="entry name" value="BTB"/>
    <property type="match status" value="1"/>
</dbReference>
<dbReference type="EMBL" id="JARQZJ010000045">
    <property type="protein sequence ID" value="KAK9878061.1"/>
    <property type="molecule type" value="Genomic_DNA"/>
</dbReference>
<dbReference type="AlphaFoldDB" id="A0AAW1UBL0"/>
<dbReference type="PROSITE" id="PS50157">
    <property type="entry name" value="ZINC_FINGER_C2H2_2"/>
    <property type="match status" value="1"/>
</dbReference>
<evidence type="ECO:0000259" key="11">
    <source>
        <dbReference type="PROSITE" id="PS50097"/>
    </source>
</evidence>
<evidence type="ECO:0000256" key="3">
    <source>
        <dbReference type="ARBA" id="ARBA00022782"/>
    </source>
</evidence>
<dbReference type="GO" id="GO:0045476">
    <property type="term" value="P:nurse cell apoptotic process"/>
    <property type="evidence" value="ECO:0007669"/>
    <property type="project" value="UniProtKB-ARBA"/>
</dbReference>
<keyword evidence="7" id="KW-0539">Nucleus</keyword>
<dbReference type="SUPFAM" id="SSF54695">
    <property type="entry name" value="POZ domain"/>
    <property type="match status" value="1"/>
</dbReference>
<evidence type="ECO:0000256" key="10">
    <source>
        <dbReference type="SAM" id="MobiDB-lite"/>
    </source>
</evidence>
<dbReference type="GO" id="GO:0035167">
    <property type="term" value="P:larval lymph gland hemopoiesis"/>
    <property type="evidence" value="ECO:0007669"/>
    <property type="project" value="UniProtKB-ARBA"/>
</dbReference>
<keyword evidence="3" id="KW-0221">Differentiation</keyword>
<dbReference type="GO" id="GO:0008406">
    <property type="term" value="P:gonad development"/>
    <property type="evidence" value="ECO:0007669"/>
    <property type="project" value="UniProtKB-ARBA"/>
</dbReference>
<dbReference type="GO" id="GO:0016199">
    <property type="term" value="P:axon midline choice point recognition"/>
    <property type="evidence" value="ECO:0007669"/>
    <property type="project" value="UniProtKB-ARBA"/>
</dbReference>